<proteinExistence type="predicted"/>
<evidence type="ECO:0000256" key="3">
    <source>
        <dbReference type="SAM" id="SignalP"/>
    </source>
</evidence>
<dbReference type="EMBL" id="CP027806">
    <property type="protein sequence ID" value="AXJ01087.1"/>
    <property type="molecule type" value="Genomic_DNA"/>
</dbReference>
<feature type="region of interest" description="Disordered" evidence="2">
    <location>
        <begin position="324"/>
        <end position="346"/>
    </location>
</feature>
<dbReference type="KEGG" id="cprv:CYPRO_1837"/>
<evidence type="ECO:0000313" key="6">
    <source>
        <dbReference type="Proteomes" id="UP000254808"/>
    </source>
</evidence>
<evidence type="ECO:0000256" key="2">
    <source>
        <dbReference type="SAM" id="MobiDB-lite"/>
    </source>
</evidence>
<feature type="chain" id="PRO_5016798025" evidence="3">
    <location>
        <begin position="23"/>
        <end position="585"/>
    </location>
</feature>
<evidence type="ECO:0000259" key="4">
    <source>
        <dbReference type="Pfam" id="PF13205"/>
    </source>
</evidence>
<feature type="signal peptide" evidence="3">
    <location>
        <begin position="1"/>
        <end position="22"/>
    </location>
</feature>
<dbReference type="AlphaFoldDB" id="A0A345UKT5"/>
<dbReference type="Proteomes" id="UP000254808">
    <property type="component" value="Chromosome"/>
</dbReference>
<gene>
    <name evidence="5" type="ORF">CYPRO_1837</name>
</gene>
<name>A0A345UKT5_9BACT</name>
<feature type="region of interest" description="Disordered" evidence="2">
    <location>
        <begin position="539"/>
        <end position="585"/>
    </location>
</feature>
<organism evidence="5 6">
    <name type="scientific">Cyclonatronum proteinivorum</name>
    <dbReference type="NCBI Taxonomy" id="1457365"/>
    <lineage>
        <taxon>Bacteria</taxon>
        <taxon>Pseudomonadati</taxon>
        <taxon>Balneolota</taxon>
        <taxon>Balneolia</taxon>
        <taxon>Balneolales</taxon>
        <taxon>Cyclonatronaceae</taxon>
        <taxon>Cyclonatronum</taxon>
    </lineage>
</organism>
<feature type="domain" description="SbsA Ig-like" evidence="4">
    <location>
        <begin position="33"/>
        <end position="128"/>
    </location>
</feature>
<feature type="compositionally biased region" description="Acidic residues" evidence="2">
    <location>
        <begin position="550"/>
        <end position="567"/>
    </location>
</feature>
<dbReference type="InterPro" id="IPR032812">
    <property type="entry name" value="SbsA_Ig"/>
</dbReference>
<dbReference type="OrthoDB" id="9809989at2"/>
<accession>A0A345UKT5</accession>
<evidence type="ECO:0000313" key="5">
    <source>
        <dbReference type="EMBL" id="AXJ01087.1"/>
    </source>
</evidence>
<protein>
    <submittedName>
        <fullName evidence="5">Ig-like domain-containing protein</fullName>
    </submittedName>
</protein>
<dbReference type="Pfam" id="PF13205">
    <property type="entry name" value="Big_5"/>
    <property type="match status" value="1"/>
</dbReference>
<keyword evidence="6" id="KW-1185">Reference proteome</keyword>
<dbReference type="RefSeq" id="WP_114984318.1">
    <property type="nucleotide sequence ID" value="NZ_CP027806.1"/>
</dbReference>
<evidence type="ECO:0000256" key="1">
    <source>
        <dbReference type="ARBA" id="ARBA00022729"/>
    </source>
</evidence>
<reference evidence="5 6" key="1">
    <citation type="submission" date="2018-03" db="EMBL/GenBank/DDBJ databases">
        <title>Phenotypic and genomic properties of Cyclonatronum proteinivorum gen. nov., sp. nov., a haloalkaliphilic bacteroidete from soda lakes possessing Na+-translocating rhodopsin.</title>
        <authorList>
            <person name="Toshchakov S.V."/>
            <person name="Korzhenkov A."/>
            <person name="Samarov N.I."/>
            <person name="Kublanov I.V."/>
            <person name="Muntyan M.S."/>
            <person name="Sorokin D.Y."/>
        </authorList>
    </citation>
    <scope>NUCLEOTIDE SEQUENCE [LARGE SCALE GENOMIC DNA]</scope>
    <source>
        <strain evidence="5 6">Omega</strain>
    </source>
</reference>
<keyword evidence="1 3" id="KW-0732">Signal</keyword>
<sequence>MTRIFGFLFLCLIAGLSLTYCATPTQPTGGPPDTTPPRIISTYPQNGTVNFSGNEIRFDFDKYMNRQSFGNAFRIDPIAGVRYDVNWRGRSVRVRFEQPLPDSTTVIFTLGTELSDHNRNRLDNPFVLALSTGDTIDEGEIEGRIIDARTGRGKRDAFVFLYRFPFDLEARASYVAETDTAGRVAFTHLAEGVYRAIWVDDRNRNRRWDRANEVARPFYRETVRVQDGQPAGLGTLFVNEPDTTRPTLQGIGLFSSTRLRLRYSRDMMIQPEAEITILDSLGTAFTQAVPLFADKQQADVVFAQALRPLPENQTFTLRSQGVTDLRGNEPRTSDRIFTGSSDPDTTHVRMTRHLTERGVRGSEPMIFEFSTLLAGTSVVDSLEVVQDEVIYEAWEPLEVQDNLLFLFPPDVWDEASDYTIRIYDERAGTRRNIQTRILPRGELGSLHIRIAEGHRLEGVNHHISVLDRDGAVVFEGITEDELTVENLPQGRYTVLAFRDDDGDGRWFRGDVEPFRAPEPFLAQRNVEVHGRMEGELDLEYPHLPGRTDDPEADPNEEPIESGGEPEDGDVRPGESEAGESGPSEP</sequence>